<keyword evidence="9 24" id="KW-1133">Transmembrane helix</keyword>
<evidence type="ECO:0000256" key="24">
    <source>
        <dbReference type="RuleBase" id="RU003832"/>
    </source>
</evidence>
<organism evidence="27 28">
    <name type="scientific">Gadus morhua</name>
    <name type="common">Atlantic cod</name>
    <dbReference type="NCBI Taxonomy" id="8049"/>
    <lineage>
        <taxon>Eukaryota</taxon>
        <taxon>Metazoa</taxon>
        <taxon>Chordata</taxon>
        <taxon>Craniata</taxon>
        <taxon>Vertebrata</taxon>
        <taxon>Euteleostomi</taxon>
        <taxon>Actinopterygii</taxon>
        <taxon>Neopterygii</taxon>
        <taxon>Teleostei</taxon>
        <taxon>Neoteleostei</taxon>
        <taxon>Acanthomorphata</taxon>
        <taxon>Zeiogadaria</taxon>
        <taxon>Gadariae</taxon>
        <taxon>Gadiformes</taxon>
        <taxon>Gadoidei</taxon>
        <taxon>Gadidae</taxon>
        <taxon>Gadus</taxon>
    </lineage>
</organism>
<evidence type="ECO:0000259" key="25">
    <source>
        <dbReference type="Pfam" id="PF00852"/>
    </source>
</evidence>
<reference evidence="27" key="1">
    <citation type="submission" date="2025-08" db="UniProtKB">
        <authorList>
            <consortium name="Ensembl"/>
        </authorList>
    </citation>
    <scope>IDENTIFICATION</scope>
</reference>
<evidence type="ECO:0000256" key="19">
    <source>
        <dbReference type="ARBA" id="ARBA00036481"/>
    </source>
</evidence>
<evidence type="ECO:0000259" key="26">
    <source>
        <dbReference type="Pfam" id="PF17039"/>
    </source>
</evidence>
<evidence type="ECO:0000256" key="10">
    <source>
        <dbReference type="ARBA" id="ARBA00023034"/>
    </source>
</evidence>
<evidence type="ECO:0000313" key="28">
    <source>
        <dbReference type="Proteomes" id="UP000694546"/>
    </source>
</evidence>
<dbReference type="FunFam" id="3.40.50.11660:FF:000001">
    <property type="entry name" value="alpha-(1,3)-fucosyltransferase 9"/>
    <property type="match status" value="1"/>
</dbReference>
<evidence type="ECO:0000256" key="17">
    <source>
        <dbReference type="ARBA" id="ARBA00036234"/>
    </source>
</evidence>
<dbReference type="RefSeq" id="XP_030234098.1">
    <property type="nucleotide sequence ID" value="XM_030378238.1"/>
</dbReference>
<dbReference type="Ensembl" id="ENSGMOT00000048399.1">
    <property type="protein sequence ID" value="ENSGMOP00000057938.1"/>
    <property type="gene ID" value="ENSGMOG00000035432.1"/>
</dbReference>
<dbReference type="PANTHER" id="PTHR11929:SF10">
    <property type="entry name" value="4-GALACTOSYL-N-ACETYLGLUCOSAMINIDE 3-ALPHA-L-FUCOSYLTRANSFERASE 9"/>
    <property type="match status" value="1"/>
</dbReference>
<gene>
    <name evidence="27" type="primary">LOC115559476</name>
</gene>
<dbReference type="KEGG" id="gmh:115559476"/>
<evidence type="ECO:0000256" key="7">
    <source>
        <dbReference type="ARBA" id="ARBA00022692"/>
    </source>
</evidence>
<comment type="catalytic activity">
    <reaction evidence="16">
        <text>alpha-D-galactosyl-(1-&gt;3)-beta-D-galactosyl-(1-&gt;4)-N-acetyl-beta-D-glucosaminyl-(1-&gt;3)-beta-D-galactosyl-(1-&gt;4)-beta-D-glucosyl-(1&lt;-&gt;1')-ceramide + GDP-beta-L-fucose = a neolactoside IV(3)-alpha-Gal,III(3)-alpha-Fuc-nLc4Cer + GDP + H(+)</text>
        <dbReference type="Rhea" id="RHEA:48380"/>
        <dbReference type="ChEBI" id="CHEBI:15378"/>
        <dbReference type="ChEBI" id="CHEBI:57273"/>
        <dbReference type="ChEBI" id="CHEBI:58189"/>
        <dbReference type="ChEBI" id="CHEBI:90380"/>
        <dbReference type="ChEBI" id="CHEBI:90381"/>
    </reaction>
    <physiologicalReaction direction="left-to-right" evidence="16">
        <dbReference type="Rhea" id="RHEA:48381"/>
    </physiologicalReaction>
</comment>
<evidence type="ECO:0000256" key="5">
    <source>
        <dbReference type="ARBA" id="ARBA00022676"/>
    </source>
</evidence>
<dbReference type="InterPro" id="IPR055270">
    <property type="entry name" value="Glyco_tran_10_C"/>
</dbReference>
<dbReference type="InterPro" id="IPR031481">
    <property type="entry name" value="Glyco_tran_10_N"/>
</dbReference>
<evidence type="ECO:0000256" key="14">
    <source>
        <dbReference type="ARBA" id="ARBA00023180"/>
    </source>
</evidence>
<comment type="pathway">
    <text evidence="2">Glycolipid biosynthesis.</text>
</comment>
<keyword evidence="10 24" id="KW-0333">Golgi apparatus</keyword>
<comment type="catalytic activity">
    <reaction evidence="23">
        <text>an alpha-L-Fuc-(1-&gt;2)-beta-D-Gal-(1-&gt;4)-beta-D-GlcNAc derivative + GDP-beta-L-fucose = an alpha-L-Fuc-(1-&gt;2)-beta-D-Gal-(1-&gt;4)-[alpha-L-Fuc-(1-&gt;3)]-beta-D-GlcNAc derivative + GDP + H(+)</text>
        <dbReference type="Rhea" id="RHEA:77191"/>
        <dbReference type="ChEBI" id="CHEBI:15378"/>
        <dbReference type="ChEBI" id="CHEBI:57273"/>
        <dbReference type="ChEBI" id="CHEBI:58189"/>
        <dbReference type="ChEBI" id="CHEBI:133510"/>
        <dbReference type="ChEBI" id="CHEBI:195560"/>
    </reaction>
    <physiologicalReaction direction="left-to-right" evidence="23">
        <dbReference type="Rhea" id="RHEA:77192"/>
    </physiologicalReaction>
</comment>
<dbReference type="AlphaFoldDB" id="A0A8C5CAX3"/>
<dbReference type="UniPathway" id="UPA00378"/>
<keyword evidence="12 24" id="KW-0472">Membrane</keyword>
<evidence type="ECO:0000256" key="15">
    <source>
        <dbReference type="ARBA" id="ARBA00029329"/>
    </source>
</evidence>
<comment type="pathway">
    <text evidence="1">Protein modification; protein glycosylation.</text>
</comment>
<dbReference type="Pfam" id="PF00852">
    <property type="entry name" value="Glyco_transf_10"/>
    <property type="match status" value="1"/>
</dbReference>
<evidence type="ECO:0000256" key="1">
    <source>
        <dbReference type="ARBA" id="ARBA00004922"/>
    </source>
</evidence>
<comment type="catalytic activity">
    <reaction evidence="19">
        <text>an N-acetyl-alpha-neuraminyl-(2-&gt;3)-beta-D-galactosyl-(1-&gt;4)-N-acetyl-beta-D-glucosaminyl derivative + GDP-beta-L-fucose = an alpha-Neu5Ac-(2-&gt;3)-beta-D-Gal-(1-&gt;4)-[alpha-L-Fuc-(1-&gt;3)]-beta-D-GlcNAc derivative + GDP + H(+)</text>
        <dbReference type="Rhea" id="RHEA:56076"/>
        <dbReference type="ChEBI" id="CHEBI:15378"/>
        <dbReference type="ChEBI" id="CHEBI:57273"/>
        <dbReference type="ChEBI" id="CHEBI:58189"/>
        <dbReference type="ChEBI" id="CHEBI:136545"/>
        <dbReference type="ChEBI" id="CHEBI:139509"/>
    </reaction>
    <physiologicalReaction direction="left-to-right" evidence="19">
        <dbReference type="Rhea" id="RHEA:56077"/>
    </physiologicalReaction>
</comment>
<evidence type="ECO:0000313" key="27">
    <source>
        <dbReference type="Ensembl" id="ENSGMOP00000057938.1"/>
    </source>
</evidence>
<evidence type="ECO:0000256" key="20">
    <source>
        <dbReference type="ARBA" id="ARBA00036757"/>
    </source>
</evidence>
<evidence type="ECO:0000256" key="16">
    <source>
        <dbReference type="ARBA" id="ARBA00036053"/>
    </source>
</evidence>
<comment type="catalytic activity">
    <reaction evidence="20">
        <text>a neolactoside nLc4Cer + GDP-beta-L-fucose = a neolactoside III(3)-alpha-Fuc-nLc4Cer + GDP + H(+)</text>
        <dbReference type="Rhea" id="RHEA:48376"/>
        <dbReference type="ChEBI" id="CHEBI:15378"/>
        <dbReference type="ChEBI" id="CHEBI:57273"/>
        <dbReference type="ChEBI" id="CHEBI:58189"/>
        <dbReference type="ChEBI" id="CHEBI:90376"/>
        <dbReference type="ChEBI" id="CHEBI:90379"/>
    </reaction>
    <physiologicalReaction direction="left-to-right" evidence="20">
        <dbReference type="Rhea" id="RHEA:48377"/>
    </physiologicalReaction>
</comment>
<evidence type="ECO:0000256" key="3">
    <source>
        <dbReference type="ARBA" id="ARBA00008919"/>
    </source>
</evidence>
<comment type="subcellular location">
    <subcellularLocation>
        <location evidence="24">Golgi apparatus</location>
        <location evidence="24">Golgi stack membrane</location>
        <topology evidence="24">Single-pass type II membrane protein</topology>
    </subcellularLocation>
    <subcellularLocation>
        <location evidence="21">Golgi apparatus</location>
        <location evidence="21">trans-Golgi network membrane</location>
        <topology evidence="21">Single-pass type II membrane protein</topology>
    </subcellularLocation>
</comment>
<proteinExistence type="inferred from homology"/>
<dbReference type="GO" id="GO:0017083">
    <property type="term" value="F:4-galactosyl-N-acetylglucosaminide 3-alpha-L-fucosyltransferase activity"/>
    <property type="evidence" value="ECO:0007669"/>
    <property type="project" value="UniProtKB-EC"/>
</dbReference>
<evidence type="ECO:0000256" key="11">
    <source>
        <dbReference type="ARBA" id="ARBA00023098"/>
    </source>
</evidence>
<keyword evidence="28" id="KW-1185">Reference proteome</keyword>
<evidence type="ECO:0000256" key="4">
    <source>
        <dbReference type="ARBA" id="ARBA00011738"/>
    </source>
</evidence>
<dbReference type="RefSeq" id="XP_030234097.1">
    <property type="nucleotide sequence ID" value="XM_030378237.1"/>
</dbReference>
<keyword evidence="11" id="KW-0443">Lipid metabolism</keyword>
<dbReference type="PANTHER" id="PTHR11929">
    <property type="entry name" value="ALPHA- 1,3 -FUCOSYLTRANSFERASE"/>
    <property type="match status" value="1"/>
</dbReference>
<accession>A0A8C5CAX3</accession>
<keyword evidence="14" id="KW-0325">Glycoprotein</keyword>
<comment type="catalytic activity">
    <reaction evidence="18">
        <text>alpha-N-glycoloylneuraminosyl-(2-&gt;3)-beta-D-galactosyl-(1-&gt;4)-N-acetyl-beta-D-glucosaminyl-(1-&gt;3)-beta-D-galactosyl-(1-&gt;4)-N-acetyl-beta-D-glucosaminyl-(1-&gt;3)-beta-D-galactosyl-(1-&gt;4)-beta-D-glucosyl-(1&lt;-&gt;1')-ceramide + GDP-beta-L-fucose = alpha-N-glycoloylneuraminosyl-(2-&gt;3)-beta-D-galactosyl-(1-&gt;4)-N-acetyl-beta-D-glucosaminyl-(1-&gt;3)-beta-D-galactosyl-(1-&gt;4)-[alpha-L-fucosyl-(1-&gt;3)]-N-acetyl-beta-D-glucosaminyl-(1-&gt;3)-beta-D-galactosyl-(1-&gt;4)-beta-D-glucosyl-(1&lt;-&gt;1')-ceramide + GDP + H(+)</text>
        <dbReference type="Rhea" id="RHEA:48388"/>
        <dbReference type="ChEBI" id="CHEBI:15378"/>
        <dbReference type="ChEBI" id="CHEBI:57273"/>
        <dbReference type="ChEBI" id="CHEBI:58189"/>
        <dbReference type="ChEBI" id="CHEBI:90383"/>
        <dbReference type="ChEBI" id="CHEBI:90384"/>
    </reaction>
    <physiologicalReaction direction="left-to-right" evidence="18">
        <dbReference type="Rhea" id="RHEA:48389"/>
    </physiologicalReaction>
</comment>
<dbReference type="GeneTree" id="ENSGT00940000164360"/>
<feature type="domain" description="Fucosyltransferase N-terminal" evidence="26">
    <location>
        <begin position="53"/>
        <end position="158"/>
    </location>
</feature>
<dbReference type="GeneID" id="115559476"/>
<evidence type="ECO:0000256" key="13">
    <source>
        <dbReference type="ARBA" id="ARBA00023157"/>
    </source>
</evidence>
<keyword evidence="6 24" id="KW-0808">Transferase</keyword>
<keyword evidence="5 24" id="KW-0328">Glycosyltransferase</keyword>
<evidence type="ECO:0000256" key="21">
    <source>
        <dbReference type="ARBA" id="ARBA00037848"/>
    </source>
</evidence>
<evidence type="ECO:0000256" key="18">
    <source>
        <dbReference type="ARBA" id="ARBA00036295"/>
    </source>
</evidence>
<comment type="similarity">
    <text evidence="3 24">Belongs to the glycosyltransferase 10 family.</text>
</comment>
<dbReference type="GO" id="GO:0006629">
    <property type="term" value="P:lipid metabolic process"/>
    <property type="evidence" value="ECO:0007669"/>
    <property type="project" value="UniProtKB-KW"/>
</dbReference>
<evidence type="ECO:0000256" key="8">
    <source>
        <dbReference type="ARBA" id="ARBA00022968"/>
    </source>
</evidence>
<evidence type="ECO:0000256" key="23">
    <source>
        <dbReference type="ARBA" id="ARBA00043838"/>
    </source>
</evidence>
<comment type="catalytic activity">
    <reaction evidence="15">
        <text>a beta-D-galactosyl-(1-&gt;4)-N-acetyl-beta-D-glucosaminyl derivative + GDP-beta-L-fucose = a beta-D-galactosyl-(1-&gt;4)-[alpha-L-fucosyl-(1-&gt;3)]-N-acetyl-beta-D-glucosaminyl derivative + GDP + H(+)</text>
        <dbReference type="Rhea" id="RHEA:14257"/>
        <dbReference type="ChEBI" id="CHEBI:15378"/>
        <dbReference type="ChEBI" id="CHEBI:57273"/>
        <dbReference type="ChEBI" id="CHEBI:58189"/>
        <dbReference type="ChEBI" id="CHEBI:133507"/>
        <dbReference type="ChEBI" id="CHEBI:137941"/>
        <dbReference type="EC" id="2.4.1.152"/>
    </reaction>
    <physiologicalReaction direction="left-to-right" evidence="15">
        <dbReference type="Rhea" id="RHEA:14258"/>
    </physiologicalReaction>
</comment>
<dbReference type="SUPFAM" id="SSF53756">
    <property type="entry name" value="UDP-Glycosyltransferase/glycogen phosphorylase"/>
    <property type="match status" value="1"/>
</dbReference>
<comment type="catalytic activity">
    <reaction evidence="17">
        <text>an alpha-Neu5Ac-(2-&gt;3)-beta-D-Gal-(1-&gt;4)-beta-D-GlcNAc-(1-&gt;3)-beta-D-Gal-(1-&gt;4)-beta-D-GlcNAc derivative + GDP-beta-L-fucose = an alpha-Neu5Ac-(2-&gt;3)-beta-D-Gal-(1-&gt;4)-beta-D-GlcNAc-(1-&gt;3)-beta-D-Gal-(1-&gt;4)-[alpha-L-Fuc-(1-&gt;3)]-beta-D-GlcNAc derivative + GDP + H(+)</text>
        <dbReference type="Rhea" id="RHEA:68044"/>
        <dbReference type="ChEBI" id="CHEBI:15378"/>
        <dbReference type="ChEBI" id="CHEBI:57273"/>
        <dbReference type="ChEBI" id="CHEBI:58189"/>
        <dbReference type="ChEBI" id="CHEBI:145343"/>
        <dbReference type="ChEBI" id="CHEBI:176900"/>
    </reaction>
    <physiologicalReaction direction="left-to-right" evidence="17">
        <dbReference type="Rhea" id="RHEA:68045"/>
    </physiologicalReaction>
</comment>
<feature type="transmembrane region" description="Helical" evidence="24">
    <location>
        <begin position="7"/>
        <end position="25"/>
    </location>
</feature>
<keyword evidence="8" id="KW-0735">Signal-anchor</keyword>
<evidence type="ECO:0000256" key="9">
    <source>
        <dbReference type="ARBA" id="ARBA00022989"/>
    </source>
</evidence>
<dbReference type="OMA" id="YHFMLIF"/>
<dbReference type="Proteomes" id="UP000694546">
    <property type="component" value="Chromosome 15"/>
</dbReference>
<dbReference type="OrthoDB" id="427096at2759"/>
<reference evidence="27" key="2">
    <citation type="submission" date="2025-09" db="UniProtKB">
        <authorList>
            <consortium name="Ensembl"/>
        </authorList>
    </citation>
    <scope>IDENTIFICATION</scope>
</reference>
<sequence>MTWSQNVFAAALILGTTTYVYLLYIQPSPMHNCSSDKRLFANYTSVVREETPKKPLVLIWAIPYEIKFDPNDCKKYYNISGCDLTYDRSLYQQADAVMFYHKSIRNVDHMPQGPRPQRQKWIWYNVESPSNTQEIPGIYNKFNLTLSYRRDAGITARYEVAIKDEPDDNFVLPKKDRLVCWIVSNMWSDGTQVRNAYYKELAKHIKVDVFGLGFSAELPPESYYPTLQSCKFYLAFENSAHKDYMTEKMNGPLSSGTVPIVLGIPRDNYEEFVPSDSFIHVNDFPNAKAMAQHLLELDKNDEKYMKYFAWRRFYTATPHLLTLANEFTLPTCFACDHISRDNRYSVVHNLFRWAFSSR</sequence>
<dbReference type="EC" id="2.4.1.-" evidence="24"/>
<feature type="domain" description="Fucosyltransferase C-terminal" evidence="25">
    <location>
        <begin position="173"/>
        <end position="353"/>
    </location>
</feature>
<evidence type="ECO:0000256" key="2">
    <source>
        <dbReference type="ARBA" id="ARBA00004934"/>
    </source>
</evidence>
<keyword evidence="13" id="KW-1015">Disulfide bond</keyword>
<dbReference type="InterPro" id="IPR038577">
    <property type="entry name" value="GT10-like_C_sf"/>
</dbReference>
<comment type="catalytic activity">
    <reaction evidence="22">
        <text>beta-D-Gal-(1-&gt;4)-beta-D-GlcNAc-(1-&gt;3)-beta-D-Gal-(1-&gt;4)-D-Glc + GDP-beta-L-fucose = beta-D-Gal-(1-&gt;4)-[alpha-L-Fuc-(1-&gt;3)]-beta-D-GlcNAc-(1-&gt;3)-beta-D-Gal-(1-&gt;4)-D-Glc + GDP + H(+)</text>
        <dbReference type="Rhea" id="RHEA:77187"/>
        <dbReference type="ChEBI" id="CHEBI:15378"/>
        <dbReference type="ChEBI" id="CHEBI:57273"/>
        <dbReference type="ChEBI" id="CHEBI:58189"/>
        <dbReference type="ChEBI" id="CHEBI:60239"/>
        <dbReference type="ChEBI" id="CHEBI:61352"/>
    </reaction>
    <physiologicalReaction direction="left-to-right" evidence="22">
        <dbReference type="Rhea" id="RHEA:77188"/>
    </physiologicalReaction>
</comment>
<protein>
    <recommendedName>
        <fullName evidence="24">Fucosyltransferase</fullName>
        <ecNumber evidence="24">2.4.1.-</ecNumber>
    </recommendedName>
</protein>
<dbReference type="Pfam" id="PF17039">
    <property type="entry name" value="Glyco_tran_10_N"/>
    <property type="match status" value="1"/>
</dbReference>
<dbReference type="InterPro" id="IPR001503">
    <property type="entry name" value="Glyco_trans_10"/>
</dbReference>
<comment type="subunit">
    <text evidence="4">Homodimer.</text>
</comment>
<dbReference type="Gene3D" id="3.40.50.11660">
    <property type="entry name" value="Glycosyl transferase family 10, C-terminal domain"/>
    <property type="match status" value="1"/>
</dbReference>
<evidence type="ECO:0000256" key="22">
    <source>
        <dbReference type="ARBA" id="ARBA00043828"/>
    </source>
</evidence>
<keyword evidence="7 24" id="KW-0812">Transmembrane</keyword>
<evidence type="ECO:0000256" key="6">
    <source>
        <dbReference type="ARBA" id="ARBA00022679"/>
    </source>
</evidence>
<name>A0A8C5CAX3_GADMO</name>
<dbReference type="GO" id="GO:0032580">
    <property type="term" value="C:Golgi cisterna membrane"/>
    <property type="evidence" value="ECO:0007669"/>
    <property type="project" value="UniProtKB-SubCell"/>
</dbReference>
<evidence type="ECO:0000256" key="12">
    <source>
        <dbReference type="ARBA" id="ARBA00023136"/>
    </source>
</evidence>